<dbReference type="GO" id="GO:0016301">
    <property type="term" value="F:kinase activity"/>
    <property type="evidence" value="ECO:0007669"/>
    <property type="project" value="UniProtKB-KW"/>
</dbReference>
<reference evidence="10 11" key="1">
    <citation type="submission" date="2019-01" db="EMBL/GenBank/DDBJ databases">
        <title>Sequencing of cultivated peanut Arachis hypogaea provides insights into genome evolution and oil improvement.</title>
        <authorList>
            <person name="Chen X."/>
        </authorList>
    </citation>
    <scope>NUCLEOTIDE SEQUENCE [LARGE SCALE GENOMIC DNA]</scope>
    <source>
        <strain evidence="11">cv. Fuhuasheng</strain>
        <strain evidence="10">GDAAS-fuhuasheng2018</strain>
        <tissue evidence="10">Leaves</tissue>
    </source>
</reference>
<dbReference type="SUPFAM" id="SSF52058">
    <property type="entry name" value="L domain-like"/>
    <property type="match status" value="1"/>
</dbReference>
<comment type="subcellular location">
    <subcellularLocation>
        <location evidence="1">Membrane</location>
        <topology evidence="1">Single-pass membrane protein</topology>
    </subcellularLocation>
</comment>
<evidence type="ECO:0000256" key="7">
    <source>
        <dbReference type="SAM" id="SignalP"/>
    </source>
</evidence>
<proteinExistence type="predicted"/>
<reference evidence="9 12" key="2">
    <citation type="submission" date="2020-01" db="EMBL/GenBank/DDBJ databases">
        <title>Genome sequence of Arachis hypogaea, cultivar Shitouqi.</title>
        <authorList>
            <person name="Zhuang W."/>
            <person name="Chen H."/>
            <person name="Varshney R."/>
            <person name="Wang D."/>
            <person name="Ming R."/>
        </authorList>
    </citation>
    <scope>NUCLEOTIDE SEQUENCE [LARGE SCALE GENOMIC DNA]</scope>
    <source>
        <tissue evidence="9">Young leaf</tissue>
    </source>
</reference>
<keyword evidence="9" id="KW-0808">Transferase</keyword>
<feature type="chain" id="PRO_5033431623" evidence="7">
    <location>
        <begin position="24"/>
        <end position="642"/>
    </location>
</feature>
<dbReference type="SMR" id="A0A444XS34"/>
<dbReference type="PANTHER" id="PTHR45631">
    <property type="entry name" value="OS07G0107800 PROTEIN-RELATED"/>
    <property type="match status" value="1"/>
</dbReference>
<dbReference type="FunFam" id="3.80.10.10:FF:000135">
    <property type="entry name" value="Putative LRR receptor-like serine/threonine-protein kinase"/>
    <property type="match status" value="1"/>
</dbReference>
<evidence type="ECO:0000313" key="9">
    <source>
        <dbReference type="EMBL" id="QHN78748.1"/>
    </source>
</evidence>
<dbReference type="AlphaFoldDB" id="A0A444XS34"/>
<organism evidence="10 11">
    <name type="scientific">Arachis hypogaea</name>
    <name type="common">Peanut</name>
    <dbReference type="NCBI Taxonomy" id="3818"/>
    <lineage>
        <taxon>Eukaryota</taxon>
        <taxon>Viridiplantae</taxon>
        <taxon>Streptophyta</taxon>
        <taxon>Embryophyta</taxon>
        <taxon>Tracheophyta</taxon>
        <taxon>Spermatophyta</taxon>
        <taxon>Magnoliopsida</taxon>
        <taxon>eudicotyledons</taxon>
        <taxon>Gunneridae</taxon>
        <taxon>Pentapetalae</taxon>
        <taxon>rosids</taxon>
        <taxon>fabids</taxon>
        <taxon>Fabales</taxon>
        <taxon>Fabaceae</taxon>
        <taxon>Papilionoideae</taxon>
        <taxon>50 kb inversion clade</taxon>
        <taxon>dalbergioids sensu lato</taxon>
        <taxon>Dalbergieae</taxon>
        <taxon>Pterocarpus clade</taxon>
        <taxon>Arachis</taxon>
    </lineage>
</organism>
<evidence type="ECO:0000313" key="10">
    <source>
        <dbReference type="EMBL" id="RYQ92558.1"/>
    </source>
</evidence>
<dbReference type="STRING" id="3818.A0A444XS34"/>
<keyword evidence="9" id="KW-0675">Receptor</keyword>
<evidence type="ECO:0000313" key="12">
    <source>
        <dbReference type="Proteomes" id="UP000464620"/>
    </source>
</evidence>
<dbReference type="Proteomes" id="UP000289738">
    <property type="component" value="Chromosome B09"/>
</dbReference>
<dbReference type="OrthoDB" id="2018673at2759"/>
<dbReference type="EMBL" id="SDMP01000019">
    <property type="protein sequence ID" value="RYQ92558.1"/>
    <property type="molecule type" value="Genomic_DNA"/>
</dbReference>
<keyword evidence="11" id="KW-1185">Reference proteome</keyword>
<evidence type="ECO:0000259" key="8">
    <source>
        <dbReference type="Pfam" id="PF12819"/>
    </source>
</evidence>
<dbReference type="PANTHER" id="PTHR45631:SF191">
    <property type="entry name" value="DI-GLUCOSE BINDING PROTEIN WITH LEUCINE-RICH REPEAT DOMAIN-CONTAINING PROTEIN"/>
    <property type="match status" value="1"/>
</dbReference>
<evidence type="ECO:0000313" key="11">
    <source>
        <dbReference type="Proteomes" id="UP000289738"/>
    </source>
</evidence>
<dbReference type="Proteomes" id="UP000464620">
    <property type="component" value="Chromosome B09"/>
</dbReference>
<evidence type="ECO:0000256" key="3">
    <source>
        <dbReference type="ARBA" id="ARBA00022729"/>
    </source>
</evidence>
<dbReference type="Gene3D" id="2.60.120.430">
    <property type="entry name" value="Galactose-binding lectin"/>
    <property type="match status" value="1"/>
</dbReference>
<keyword evidence="4 6" id="KW-1133">Transmembrane helix</keyword>
<evidence type="ECO:0000256" key="6">
    <source>
        <dbReference type="SAM" id="Phobius"/>
    </source>
</evidence>
<evidence type="ECO:0000256" key="1">
    <source>
        <dbReference type="ARBA" id="ARBA00004167"/>
    </source>
</evidence>
<name>A0A444XS34_ARAHY</name>
<sequence>MTPLNRTLLFFIFFTCIITPSSSPPPPQPYNYGYSIHINCGSSTNATDPYNTTWLSDRYFSGGTDSLISEPLRFHLPSEKTLRFFPPSSYGKKNCYSLPSVSSSRFLLRTFTLYDNYDAKSRPPSFDVSLSSTILFSWRSPWPASTASDGAYADLLAFSTAAHNFSVGEATIDLCFYGYATDAPVVSSVELFEIDPASYDAASTGKEVVLVNYGRVSCGSDEHWGPGFTADEDRFGRSWQPDSAFRILPDKESEARVVFTQNDVSGADLSPNYFPMKVYQSAVTAEGDLEYEFTVDAKMDYMVWLHFAEIDSSVRKEGERVVDVFINERNVSRVDIYKEVGRFAAFDWHYTVKNLSDSSLRVKLVAAVGVPIISGIENYALVPIDPSTLPQQASAMKALKESLRVPGRMGWNGDPCAPTSWDAWEGVTCRMNKDKTSLVISAIDLASQGLKGYISDKISLLSDLVSLNLSSNSLEGEIPSGLGQKSLIKLDLSNNQLIGSIPDSLASSSLQLVLLNDNLLEGRVPDQLISVGVHGGAIDLSGNKGLCGAPSLPSCPMFWNHGRLSSRGKIAISLSCVFVLFVLLLLVYIYIRRKRNDYDFGLPHELMSLAAKRNRYVRQKSLMLLELESQHAKGLPSPFTPQ</sequence>
<feature type="domain" description="Malectin-like" evidence="8">
    <location>
        <begin position="38"/>
        <end position="380"/>
    </location>
</feature>
<dbReference type="Gramene" id="arahy.Tifrunner.gnm2.ann2.Ah19g432700.1">
    <property type="protein sequence ID" value="arahy.Tifrunner.gnm2.ann2.Ah19g432700.1-CDS"/>
    <property type="gene ID" value="arahy.Tifrunner.gnm2.ann2.Ah19g432700"/>
</dbReference>
<keyword evidence="3 7" id="KW-0732">Signal</keyword>
<dbReference type="Pfam" id="PF00560">
    <property type="entry name" value="LRR_1"/>
    <property type="match status" value="2"/>
</dbReference>
<dbReference type="InterPro" id="IPR001611">
    <property type="entry name" value="Leu-rich_rpt"/>
</dbReference>
<dbReference type="Pfam" id="PF12819">
    <property type="entry name" value="Malectin_like"/>
    <property type="match status" value="1"/>
</dbReference>
<keyword evidence="2 6" id="KW-0812">Transmembrane</keyword>
<dbReference type="Gene3D" id="3.80.10.10">
    <property type="entry name" value="Ribonuclease Inhibitor"/>
    <property type="match status" value="1"/>
</dbReference>
<protein>
    <submittedName>
        <fullName evidence="9">Leucine-rich repeat receptor-like serine/threonine-protein kinase</fullName>
    </submittedName>
</protein>
<feature type="transmembrane region" description="Helical" evidence="6">
    <location>
        <begin position="570"/>
        <end position="591"/>
    </location>
</feature>
<dbReference type="EMBL" id="CP031001">
    <property type="protein sequence ID" value="QHN78748.1"/>
    <property type="molecule type" value="Genomic_DNA"/>
</dbReference>
<dbReference type="InterPro" id="IPR032675">
    <property type="entry name" value="LRR_dom_sf"/>
</dbReference>
<evidence type="ECO:0000256" key="4">
    <source>
        <dbReference type="ARBA" id="ARBA00022989"/>
    </source>
</evidence>
<dbReference type="PROSITE" id="PS51450">
    <property type="entry name" value="LRR"/>
    <property type="match status" value="1"/>
</dbReference>
<accession>A0A444XS34</accession>
<gene>
    <name evidence="10" type="ORF">Ahy_B09g098788</name>
    <name evidence="9" type="ORF">DS421_19g664050</name>
</gene>
<feature type="signal peptide" evidence="7">
    <location>
        <begin position="1"/>
        <end position="23"/>
    </location>
</feature>
<dbReference type="GO" id="GO:0016020">
    <property type="term" value="C:membrane"/>
    <property type="evidence" value="ECO:0007669"/>
    <property type="project" value="UniProtKB-SubCell"/>
</dbReference>
<dbReference type="InterPro" id="IPR024788">
    <property type="entry name" value="Malectin-like_Carb-bd_dom"/>
</dbReference>
<keyword evidence="9" id="KW-0418">Kinase</keyword>
<evidence type="ECO:0000256" key="5">
    <source>
        <dbReference type="ARBA" id="ARBA00023136"/>
    </source>
</evidence>
<keyword evidence="5 6" id="KW-0472">Membrane</keyword>
<evidence type="ECO:0000256" key="2">
    <source>
        <dbReference type="ARBA" id="ARBA00022692"/>
    </source>
</evidence>